<organism evidence="2 3">
    <name type="scientific">Polycladomyces zharkentensis</name>
    <dbReference type="NCBI Taxonomy" id="2807616"/>
    <lineage>
        <taxon>Bacteria</taxon>
        <taxon>Bacillati</taxon>
        <taxon>Bacillota</taxon>
        <taxon>Bacilli</taxon>
        <taxon>Bacillales</taxon>
        <taxon>Thermoactinomycetaceae</taxon>
        <taxon>Polycladomyces</taxon>
    </lineage>
</organism>
<comment type="caution">
    <text evidence="2">The sequence shown here is derived from an EMBL/GenBank/DDBJ whole genome shotgun (WGS) entry which is preliminary data.</text>
</comment>
<dbReference type="Proteomes" id="UP001177120">
    <property type="component" value="Unassembled WGS sequence"/>
</dbReference>
<protein>
    <submittedName>
        <fullName evidence="2">Helix-turn-helix domain-containing protein</fullName>
    </submittedName>
</protein>
<reference evidence="2" key="1">
    <citation type="journal article" date="2024" name="Int. J. Syst. Evol. Microbiol.">
        <title>Polycladomyces zharkentensis sp. nov., a novel thermophilic cellulose- and starch-degrading member of the Bacillota from a geothermal aquifer in Kazakhstan.</title>
        <authorList>
            <person name="Mashzhan A."/>
            <person name="Kistaubayeva A."/>
            <person name="Javier-Lopez R."/>
            <person name="Bissenova U."/>
            <person name="Bissenbay A."/>
            <person name="Birkeland N.K."/>
        </authorList>
    </citation>
    <scope>NUCLEOTIDE SEQUENCE</scope>
    <source>
        <strain evidence="2">ZKZ2T</strain>
    </source>
</reference>
<proteinExistence type="predicted"/>
<evidence type="ECO:0000313" key="2">
    <source>
        <dbReference type="EMBL" id="MBN2907930.1"/>
    </source>
</evidence>
<sequence length="47" mass="5784">MMRTCKFRLKPTKEQIEKMERTLGMCRRLCNSMLEQRKFACKRRGMK</sequence>
<name>A0ABS2WED7_9BACL</name>
<keyword evidence="3" id="KW-1185">Reference proteome</keyword>
<gene>
    <name evidence="2" type="ORF">JQC72_00145</name>
</gene>
<dbReference type="InterPro" id="IPR021027">
    <property type="entry name" value="Transposase_put_HTH"/>
</dbReference>
<evidence type="ECO:0000313" key="3">
    <source>
        <dbReference type="Proteomes" id="UP001177120"/>
    </source>
</evidence>
<dbReference type="EMBL" id="JAFHAP010000001">
    <property type="protein sequence ID" value="MBN2907930.1"/>
    <property type="molecule type" value="Genomic_DNA"/>
</dbReference>
<feature type="domain" description="Transposase putative helix-turn-helix" evidence="1">
    <location>
        <begin position="1"/>
        <end position="45"/>
    </location>
</feature>
<dbReference type="Pfam" id="PF12323">
    <property type="entry name" value="HTH_OrfB_IS605"/>
    <property type="match status" value="1"/>
</dbReference>
<accession>A0ABS2WED7</accession>
<evidence type="ECO:0000259" key="1">
    <source>
        <dbReference type="Pfam" id="PF12323"/>
    </source>
</evidence>